<organism evidence="4">
    <name type="scientific">marine metagenome</name>
    <dbReference type="NCBI Taxonomy" id="408172"/>
    <lineage>
        <taxon>unclassified sequences</taxon>
        <taxon>metagenomes</taxon>
        <taxon>ecological metagenomes</taxon>
    </lineage>
</organism>
<dbReference type="InterPro" id="IPR003016">
    <property type="entry name" value="2-oxoA_DH_lipoyl-BS"/>
</dbReference>
<evidence type="ECO:0000313" key="4">
    <source>
        <dbReference type="EMBL" id="SUZ66482.1"/>
    </source>
</evidence>
<dbReference type="EMBL" id="UINC01000985">
    <property type="protein sequence ID" value="SUZ66482.1"/>
    <property type="molecule type" value="Genomic_DNA"/>
</dbReference>
<dbReference type="InterPro" id="IPR011053">
    <property type="entry name" value="Single_hybrid_motif"/>
</dbReference>
<proteinExistence type="inferred from homology"/>
<dbReference type="GO" id="GO:0009249">
    <property type="term" value="P:protein lipoylation"/>
    <property type="evidence" value="ECO:0007669"/>
    <property type="project" value="TreeGrafter"/>
</dbReference>
<dbReference type="Pfam" id="PF01597">
    <property type="entry name" value="GCV_H"/>
    <property type="match status" value="1"/>
</dbReference>
<evidence type="ECO:0000256" key="1">
    <source>
        <dbReference type="ARBA" id="ARBA00009249"/>
    </source>
</evidence>
<keyword evidence="2" id="KW-0450">Lipoyl</keyword>
<dbReference type="SUPFAM" id="SSF51230">
    <property type="entry name" value="Single hybrid motif"/>
    <property type="match status" value="1"/>
</dbReference>
<dbReference type="CDD" id="cd06848">
    <property type="entry name" value="GCS_H"/>
    <property type="match status" value="1"/>
</dbReference>
<accession>A0A381PHM1</accession>
<reference evidence="4" key="1">
    <citation type="submission" date="2018-05" db="EMBL/GenBank/DDBJ databases">
        <authorList>
            <person name="Lanie J.A."/>
            <person name="Ng W.-L."/>
            <person name="Kazmierczak K.M."/>
            <person name="Andrzejewski T.M."/>
            <person name="Davidsen T.M."/>
            <person name="Wayne K.J."/>
            <person name="Tettelin H."/>
            <person name="Glass J.I."/>
            <person name="Rusch D."/>
            <person name="Podicherti R."/>
            <person name="Tsui H.-C.T."/>
            <person name="Winkler M.E."/>
        </authorList>
    </citation>
    <scope>NUCLEOTIDE SEQUENCE</scope>
</reference>
<comment type="similarity">
    <text evidence="1">Belongs to the GcvH family.</text>
</comment>
<dbReference type="InterPro" id="IPR002930">
    <property type="entry name" value="GCV_H"/>
</dbReference>
<dbReference type="GO" id="GO:0019464">
    <property type="term" value="P:glycine decarboxylation via glycine cleavage system"/>
    <property type="evidence" value="ECO:0007669"/>
    <property type="project" value="InterPro"/>
</dbReference>
<sequence length="130" mass="14629">MSEIPKDNLYTRDHEWLRIDGNKAEVGITDHAQKALGDIVFVELPDIDDEIDAGDEFGSVESVKAVSSLFMPMSGRIIAVNTELKDSPELINEESYDEGWIVRIELLNPDESADLLSPEDYEEFLLDEEA</sequence>
<dbReference type="HAMAP" id="MF_00272">
    <property type="entry name" value="GcvH"/>
    <property type="match status" value="1"/>
</dbReference>
<dbReference type="GO" id="GO:0005829">
    <property type="term" value="C:cytosol"/>
    <property type="evidence" value="ECO:0007669"/>
    <property type="project" value="TreeGrafter"/>
</dbReference>
<name>A0A381PHM1_9ZZZZ</name>
<dbReference type="InterPro" id="IPR017453">
    <property type="entry name" value="GCV_H_sub"/>
</dbReference>
<dbReference type="PROSITE" id="PS50968">
    <property type="entry name" value="BIOTINYL_LIPOYL"/>
    <property type="match status" value="1"/>
</dbReference>
<gene>
    <name evidence="4" type="ORF">METZ01_LOCUS19336</name>
</gene>
<dbReference type="Gene3D" id="2.40.50.100">
    <property type="match status" value="1"/>
</dbReference>
<protein>
    <recommendedName>
        <fullName evidence="3">Lipoyl-binding domain-containing protein</fullName>
    </recommendedName>
</protein>
<dbReference type="NCBIfam" id="NF002270">
    <property type="entry name" value="PRK01202.1"/>
    <property type="match status" value="1"/>
</dbReference>
<dbReference type="InterPro" id="IPR000089">
    <property type="entry name" value="Biotin_lipoyl"/>
</dbReference>
<evidence type="ECO:0000256" key="2">
    <source>
        <dbReference type="ARBA" id="ARBA00022823"/>
    </source>
</evidence>
<dbReference type="PANTHER" id="PTHR11715:SF3">
    <property type="entry name" value="GLYCINE CLEAVAGE SYSTEM H PROTEIN-RELATED"/>
    <property type="match status" value="1"/>
</dbReference>
<dbReference type="InterPro" id="IPR033753">
    <property type="entry name" value="GCV_H/Fam206"/>
</dbReference>
<dbReference type="AlphaFoldDB" id="A0A381PHM1"/>
<dbReference type="GO" id="GO:0005960">
    <property type="term" value="C:glycine cleavage complex"/>
    <property type="evidence" value="ECO:0007669"/>
    <property type="project" value="InterPro"/>
</dbReference>
<dbReference type="PROSITE" id="PS00189">
    <property type="entry name" value="LIPOYL"/>
    <property type="match status" value="1"/>
</dbReference>
<dbReference type="NCBIfam" id="TIGR00527">
    <property type="entry name" value="gcvH"/>
    <property type="match status" value="1"/>
</dbReference>
<evidence type="ECO:0000259" key="3">
    <source>
        <dbReference type="PROSITE" id="PS50968"/>
    </source>
</evidence>
<dbReference type="PANTHER" id="PTHR11715">
    <property type="entry name" value="GLYCINE CLEAVAGE SYSTEM H PROTEIN"/>
    <property type="match status" value="1"/>
</dbReference>
<feature type="domain" description="Lipoyl-binding" evidence="3">
    <location>
        <begin position="23"/>
        <end position="105"/>
    </location>
</feature>